<keyword evidence="2" id="KW-1133">Transmembrane helix</keyword>
<dbReference type="Proteomes" id="UP000604046">
    <property type="component" value="Unassembled WGS sequence"/>
</dbReference>
<keyword evidence="4" id="KW-1185">Reference proteome</keyword>
<evidence type="ECO:0000256" key="1">
    <source>
        <dbReference type="SAM" id="MobiDB-lite"/>
    </source>
</evidence>
<feature type="region of interest" description="Disordered" evidence="1">
    <location>
        <begin position="540"/>
        <end position="571"/>
    </location>
</feature>
<sequence length="571" mass="61736">MCAQIVQEEQAEPEEEEVDVGQGRTMCQASGDTTKAAEIRVHVTWAAWLQGEKRLDEIGPVKLVAFDAREQKWGAVRDTWGREACEDKLDSANMARVLNETKVKFNFRVKVHQTLGGKLRTSAARDWHFALLTCGDVEQAPLLVTLEATKGALNMFAANSNFDSTSCPVPQLPWFAVARDDAGFWVLLVLALFTGCSSVLAVVLCRHFRAKGRKGEASSLHDLTTLHDLPPPALSGAQAVIGRPPLPAPEVQIVDPNNEEVRLGVFFTGGPDMVSMAIARGLYAALLVASASAQTSFTKAQLEANITLTPDSAWHLGGFCFGQASGDTTKAAEIRVHVTWAAWLDEIGPVKLVAFDAREQKWGAVRDTWGREACEDKLDSANMARVLNETKVKFNFRVKVHQTLGGPKTSAARDWHFALLTCGDVEQAPLLVTLEATKGALNMFAANSNFDSTSCPVPQLPWFAVARDDAGFWVLLVLALFTGCSSVLAVVLCRHFRAKGRKGEASSLHDLTTLHDLPPPALSGAQAVIGRPCAPTTEEKIVAGQVSANPQQDSSETAPERSSTETPESCV</sequence>
<accession>A0A812JTA4</accession>
<gene>
    <name evidence="3" type="primary">Ca-P60A</name>
    <name evidence="3" type="ORF">SNAT2548_LOCUS6806</name>
</gene>
<organism evidence="3 4">
    <name type="scientific">Symbiodinium natans</name>
    <dbReference type="NCBI Taxonomy" id="878477"/>
    <lineage>
        <taxon>Eukaryota</taxon>
        <taxon>Sar</taxon>
        <taxon>Alveolata</taxon>
        <taxon>Dinophyceae</taxon>
        <taxon>Suessiales</taxon>
        <taxon>Symbiodiniaceae</taxon>
        <taxon>Symbiodinium</taxon>
    </lineage>
</organism>
<feature type="transmembrane region" description="Helical" evidence="2">
    <location>
        <begin position="182"/>
        <end position="204"/>
    </location>
</feature>
<dbReference type="EMBL" id="CAJNDS010000458">
    <property type="protein sequence ID" value="CAE7208515.1"/>
    <property type="molecule type" value="Genomic_DNA"/>
</dbReference>
<reference evidence="3" key="1">
    <citation type="submission" date="2021-02" db="EMBL/GenBank/DDBJ databases">
        <authorList>
            <person name="Dougan E. K."/>
            <person name="Rhodes N."/>
            <person name="Thang M."/>
            <person name="Chan C."/>
        </authorList>
    </citation>
    <scope>NUCLEOTIDE SEQUENCE</scope>
</reference>
<evidence type="ECO:0000313" key="4">
    <source>
        <dbReference type="Proteomes" id="UP000604046"/>
    </source>
</evidence>
<keyword evidence="2" id="KW-0812">Transmembrane</keyword>
<dbReference type="AlphaFoldDB" id="A0A812JTA4"/>
<protein>
    <submittedName>
        <fullName evidence="3">Ca-P60A protein</fullName>
    </submittedName>
</protein>
<proteinExistence type="predicted"/>
<evidence type="ECO:0000256" key="2">
    <source>
        <dbReference type="SAM" id="Phobius"/>
    </source>
</evidence>
<name>A0A812JTA4_9DINO</name>
<keyword evidence="2" id="KW-0472">Membrane</keyword>
<feature type="transmembrane region" description="Helical" evidence="2">
    <location>
        <begin position="470"/>
        <end position="492"/>
    </location>
</feature>
<comment type="caution">
    <text evidence="3">The sequence shown here is derived from an EMBL/GenBank/DDBJ whole genome shotgun (WGS) entry which is preliminary data.</text>
</comment>
<feature type="compositionally biased region" description="Polar residues" evidence="1">
    <location>
        <begin position="546"/>
        <end position="557"/>
    </location>
</feature>
<dbReference type="OrthoDB" id="3352408at2759"/>
<evidence type="ECO:0000313" key="3">
    <source>
        <dbReference type="EMBL" id="CAE7208515.1"/>
    </source>
</evidence>